<evidence type="ECO:0000256" key="1">
    <source>
        <dbReference type="SAM" id="SignalP"/>
    </source>
</evidence>
<evidence type="ECO:0008006" key="4">
    <source>
        <dbReference type="Google" id="ProtNLM"/>
    </source>
</evidence>
<dbReference type="EMBL" id="CP118247">
    <property type="protein sequence ID" value="WDR05112.1"/>
    <property type="molecule type" value="Genomic_DNA"/>
</dbReference>
<keyword evidence="1" id="KW-0732">Signal</keyword>
<feature type="signal peptide" evidence="1">
    <location>
        <begin position="1"/>
        <end position="22"/>
    </location>
</feature>
<dbReference type="RefSeq" id="WP_282210631.1">
    <property type="nucleotide sequence ID" value="NZ_CP118247.1"/>
</dbReference>
<feature type="chain" id="PRO_5046722919" description="Type 1 fimbrial protein" evidence="1">
    <location>
        <begin position="23"/>
        <end position="184"/>
    </location>
</feature>
<protein>
    <recommendedName>
        <fullName evidence="4">Type 1 fimbrial protein</fullName>
    </recommendedName>
</protein>
<gene>
    <name evidence="2" type="ORF">PSQ90_12530</name>
</gene>
<evidence type="ECO:0000313" key="3">
    <source>
        <dbReference type="Proteomes" id="UP001222118"/>
    </source>
</evidence>
<keyword evidence="3" id="KW-1185">Reference proteome</keyword>
<proteinExistence type="predicted"/>
<dbReference type="Proteomes" id="UP001222118">
    <property type="component" value="Chromosome"/>
</dbReference>
<sequence>MKIWFGLALLPMMMGAVAPVVAQEDGQSCAAIGDASSRLACYDGIFRPGVPAEGAVSVVFTSEQSIPARPSGRGQATMTVSCDAGKLSVAFAFAGHALSGTSRDSGITLQPDLQPARTRTLPASSDNRSLLIDNTRDAVAFLEQLEGATNLSVRTTPFNYRSLSVRFRIDNATDLLAPVRAACE</sequence>
<evidence type="ECO:0000313" key="2">
    <source>
        <dbReference type="EMBL" id="WDR05112.1"/>
    </source>
</evidence>
<accession>A0ABY7YVA6</accession>
<name>A0ABY7YVA6_9HYPH</name>
<reference evidence="2 3" key="1">
    <citation type="submission" date="2023-02" db="EMBL/GenBank/DDBJ databases">
        <title>Devosia chondri sp. nov., isolated from the phycosphere of marine algae.</title>
        <authorList>
            <person name="Kim J.M."/>
            <person name="Lee J.K."/>
            <person name="Choi B.J."/>
            <person name="Bayburt H."/>
            <person name="Jeon C.O."/>
        </authorList>
    </citation>
    <scope>NUCLEOTIDE SEQUENCE [LARGE SCALE GENOMIC DNA]</scope>
    <source>
        <strain evidence="2 3">G2-5</strain>
    </source>
</reference>
<organism evidence="2 3">
    <name type="scientific">Devosia rhodophyticola</name>
    <dbReference type="NCBI Taxonomy" id="3026423"/>
    <lineage>
        <taxon>Bacteria</taxon>
        <taxon>Pseudomonadati</taxon>
        <taxon>Pseudomonadota</taxon>
        <taxon>Alphaproteobacteria</taxon>
        <taxon>Hyphomicrobiales</taxon>
        <taxon>Devosiaceae</taxon>
        <taxon>Devosia</taxon>
    </lineage>
</organism>